<dbReference type="RefSeq" id="XP_030976489.1">
    <property type="nucleotide sequence ID" value="XM_031131606.1"/>
</dbReference>
<feature type="compositionally biased region" description="Low complexity" evidence="1">
    <location>
        <begin position="31"/>
        <end position="63"/>
    </location>
</feature>
<sequence>MPKEKPIPMTKDAASRIQSANDKHFNETGNRSSFAARAQSAADKNANVAASSNNNTQAERTKK</sequence>
<accession>A0A6P8ANK6</accession>
<keyword evidence="2" id="KW-1185">Reference proteome</keyword>
<organism evidence="2 3">
    <name type="scientific">Pyricularia grisea</name>
    <name type="common">Crabgrass-specific blast fungus</name>
    <name type="synonym">Magnaporthe grisea</name>
    <dbReference type="NCBI Taxonomy" id="148305"/>
    <lineage>
        <taxon>Eukaryota</taxon>
        <taxon>Fungi</taxon>
        <taxon>Dikarya</taxon>
        <taxon>Ascomycota</taxon>
        <taxon>Pezizomycotina</taxon>
        <taxon>Sordariomycetes</taxon>
        <taxon>Sordariomycetidae</taxon>
        <taxon>Magnaporthales</taxon>
        <taxon>Pyriculariaceae</taxon>
        <taxon>Pyricularia</taxon>
    </lineage>
</organism>
<feature type="region of interest" description="Disordered" evidence="1">
    <location>
        <begin position="1"/>
        <end position="63"/>
    </location>
</feature>
<evidence type="ECO:0000256" key="1">
    <source>
        <dbReference type="SAM" id="MobiDB-lite"/>
    </source>
</evidence>
<dbReference type="Proteomes" id="UP000515153">
    <property type="component" value="Chromosome V"/>
</dbReference>
<name>A0A6P8ANK6_PYRGI</name>
<evidence type="ECO:0008006" key="4">
    <source>
        <dbReference type="Google" id="ProtNLM"/>
    </source>
</evidence>
<reference evidence="3" key="2">
    <citation type="submission" date="2019-10" db="EMBL/GenBank/DDBJ databases">
        <authorList>
            <consortium name="NCBI Genome Project"/>
        </authorList>
    </citation>
    <scope>NUCLEOTIDE SEQUENCE</scope>
    <source>
        <strain evidence="3">NI907</strain>
    </source>
</reference>
<evidence type="ECO:0000313" key="3">
    <source>
        <dbReference type="RefSeq" id="XP_030976489.1"/>
    </source>
</evidence>
<reference evidence="3" key="3">
    <citation type="submission" date="2025-08" db="UniProtKB">
        <authorList>
            <consortium name="RefSeq"/>
        </authorList>
    </citation>
    <scope>IDENTIFICATION</scope>
    <source>
        <strain evidence="3">NI907</strain>
    </source>
</reference>
<dbReference type="KEGG" id="pgri:PgNI_11640"/>
<protein>
    <recommendedName>
        <fullName evidence="4">SMP domain-containing protein</fullName>
    </recommendedName>
</protein>
<evidence type="ECO:0000313" key="2">
    <source>
        <dbReference type="Proteomes" id="UP000515153"/>
    </source>
</evidence>
<dbReference type="GeneID" id="41966511"/>
<proteinExistence type="predicted"/>
<gene>
    <name evidence="3" type="ORF">PgNI_11640</name>
</gene>
<reference evidence="2 3" key="1">
    <citation type="journal article" date="2019" name="Mol. Biol. Evol.">
        <title>Blast fungal genomes show frequent chromosomal changes, gene gains and losses, and effector gene turnover.</title>
        <authorList>
            <person name="Gomez Luciano L.B."/>
            <person name="Jason Tsai I."/>
            <person name="Chuma I."/>
            <person name="Tosa Y."/>
            <person name="Chen Y.H."/>
            <person name="Li J.Y."/>
            <person name="Li M.Y."/>
            <person name="Jade Lu M.Y."/>
            <person name="Nakayashiki H."/>
            <person name="Li W.H."/>
        </authorList>
    </citation>
    <scope>NUCLEOTIDE SEQUENCE [LARGE SCALE GENOMIC DNA]</scope>
    <source>
        <strain evidence="2 3">NI907</strain>
    </source>
</reference>
<dbReference type="AlphaFoldDB" id="A0A6P8ANK6"/>